<proteinExistence type="predicted"/>
<evidence type="ECO:0000256" key="1">
    <source>
        <dbReference type="ARBA" id="ARBA00022737"/>
    </source>
</evidence>
<accession>A0ABU9JJD7</accession>
<sequence length="98" mass="10601">MVTYIHTDALRSVVAKSDANGNVIERITYEPYGAVIGAPVPDGPGYTGHVSDSATGLSYMQQRYMDSQLGVFLSVDPVTTYEQPVNRQHGSLGLVRNV</sequence>
<dbReference type="Gene3D" id="2.180.10.10">
    <property type="entry name" value="RHS repeat-associated core"/>
    <property type="match status" value="1"/>
</dbReference>
<name>A0ABU9JJD7_9GAMM</name>
<dbReference type="RefSeq" id="WP_102789061.1">
    <property type="nucleotide sequence ID" value="NZ_JBBYHY010000002.1"/>
</dbReference>
<feature type="domain" description="Teneurin-like YD-shell" evidence="2">
    <location>
        <begin position="4"/>
        <end position="82"/>
    </location>
</feature>
<keyword evidence="4" id="KW-1185">Reference proteome</keyword>
<reference evidence="3 4" key="1">
    <citation type="submission" date="2024-04" db="EMBL/GenBank/DDBJ databases">
        <title>Bacterial endophytes with biocontrol capabilities against important plant pathogens.</title>
        <authorList>
            <person name="Alayande K.A."/>
        </authorList>
    </citation>
    <scope>NUCLEOTIDE SEQUENCE [LARGE SCALE GENOMIC DNA]</scope>
    <source>
        <strain evidence="3 4">KV22</strain>
    </source>
</reference>
<evidence type="ECO:0000313" key="3">
    <source>
        <dbReference type="EMBL" id="MEL3952948.1"/>
    </source>
</evidence>
<gene>
    <name evidence="3" type="ORF">AAE039_05165</name>
</gene>
<dbReference type="Proteomes" id="UP001455088">
    <property type="component" value="Unassembled WGS sequence"/>
</dbReference>
<dbReference type="InterPro" id="IPR022385">
    <property type="entry name" value="Rhs_assc_core"/>
</dbReference>
<dbReference type="NCBIfam" id="TIGR03696">
    <property type="entry name" value="Rhs_assc_core"/>
    <property type="match status" value="1"/>
</dbReference>
<organism evidence="3 4">
    <name type="scientific">Stenotrophomonas bentonitica</name>
    <dbReference type="NCBI Taxonomy" id="1450134"/>
    <lineage>
        <taxon>Bacteria</taxon>
        <taxon>Pseudomonadati</taxon>
        <taxon>Pseudomonadota</taxon>
        <taxon>Gammaproteobacteria</taxon>
        <taxon>Lysobacterales</taxon>
        <taxon>Lysobacteraceae</taxon>
        <taxon>Stenotrophomonas</taxon>
    </lineage>
</organism>
<keyword evidence="1" id="KW-0677">Repeat</keyword>
<evidence type="ECO:0000259" key="2">
    <source>
        <dbReference type="Pfam" id="PF25023"/>
    </source>
</evidence>
<dbReference type="EMBL" id="JBBYHY010000002">
    <property type="protein sequence ID" value="MEL3952948.1"/>
    <property type="molecule type" value="Genomic_DNA"/>
</dbReference>
<comment type="caution">
    <text evidence="3">The sequence shown here is derived from an EMBL/GenBank/DDBJ whole genome shotgun (WGS) entry which is preliminary data.</text>
</comment>
<dbReference type="Pfam" id="PF25023">
    <property type="entry name" value="TEN_YD-shell"/>
    <property type="match status" value="1"/>
</dbReference>
<protein>
    <submittedName>
        <fullName evidence="3">RHS repeat-associated core domain-containing protein</fullName>
    </submittedName>
</protein>
<evidence type="ECO:0000313" key="4">
    <source>
        <dbReference type="Proteomes" id="UP001455088"/>
    </source>
</evidence>
<dbReference type="InterPro" id="IPR056823">
    <property type="entry name" value="TEN-like_YD-shell"/>
</dbReference>